<keyword evidence="3 8" id="KW-0699">rRNA-binding</keyword>
<keyword evidence="10" id="KW-1185">Reference proteome</keyword>
<reference evidence="9 10" key="1">
    <citation type="submission" date="2024-02" db="EMBL/GenBank/DDBJ databases">
        <title>A novel Gemmatimonadota bacterium.</title>
        <authorList>
            <person name="Du Z.-J."/>
            <person name="Ye Y.-Q."/>
        </authorList>
    </citation>
    <scope>NUCLEOTIDE SEQUENCE [LARGE SCALE GENOMIC DNA]</scope>
    <source>
        <strain evidence="9 10">DH-20</strain>
    </source>
</reference>
<dbReference type="NCBIfam" id="TIGR00029">
    <property type="entry name" value="S20"/>
    <property type="match status" value="1"/>
</dbReference>
<evidence type="ECO:0000256" key="2">
    <source>
        <dbReference type="ARBA" id="ARBA00007634"/>
    </source>
</evidence>
<dbReference type="Proteomes" id="UP001484239">
    <property type="component" value="Unassembled WGS sequence"/>
</dbReference>
<proteinExistence type="inferred from homology"/>
<evidence type="ECO:0000313" key="10">
    <source>
        <dbReference type="Proteomes" id="UP001484239"/>
    </source>
</evidence>
<evidence type="ECO:0000256" key="6">
    <source>
        <dbReference type="ARBA" id="ARBA00023274"/>
    </source>
</evidence>
<dbReference type="EMBL" id="JBBHLI010000002">
    <property type="protein sequence ID" value="MEK9500504.1"/>
    <property type="molecule type" value="Genomic_DNA"/>
</dbReference>
<dbReference type="PANTHER" id="PTHR33398:SF1">
    <property type="entry name" value="SMALL RIBOSOMAL SUBUNIT PROTEIN BS20C"/>
    <property type="match status" value="1"/>
</dbReference>
<comment type="function">
    <text evidence="1 8">Binds directly to 16S ribosomal RNA.</text>
</comment>
<dbReference type="InterPro" id="IPR002583">
    <property type="entry name" value="Ribosomal_bS20"/>
</dbReference>
<dbReference type="InterPro" id="IPR036510">
    <property type="entry name" value="Ribosomal_bS20_sf"/>
</dbReference>
<keyword evidence="4 8" id="KW-0694">RNA-binding</keyword>
<evidence type="ECO:0000313" key="9">
    <source>
        <dbReference type="EMBL" id="MEK9500504.1"/>
    </source>
</evidence>
<comment type="caution">
    <text evidence="9">The sequence shown here is derived from an EMBL/GenBank/DDBJ whole genome shotgun (WGS) entry which is preliminary data.</text>
</comment>
<gene>
    <name evidence="8 9" type="primary">rpsT</name>
    <name evidence="9" type="ORF">WI372_05910</name>
</gene>
<evidence type="ECO:0000256" key="1">
    <source>
        <dbReference type="ARBA" id="ARBA00003134"/>
    </source>
</evidence>
<name>A0ABU9E6Z6_9BACT</name>
<evidence type="ECO:0000256" key="3">
    <source>
        <dbReference type="ARBA" id="ARBA00022730"/>
    </source>
</evidence>
<keyword evidence="5 8" id="KW-0689">Ribosomal protein</keyword>
<organism evidence="9 10">
    <name type="scientific">Gaopeijia maritima</name>
    <dbReference type="NCBI Taxonomy" id="3119007"/>
    <lineage>
        <taxon>Bacteria</taxon>
        <taxon>Pseudomonadati</taxon>
        <taxon>Gemmatimonadota</taxon>
        <taxon>Longimicrobiia</taxon>
        <taxon>Gaopeijiales</taxon>
        <taxon>Gaopeijiaceae</taxon>
        <taxon>Gaopeijia</taxon>
    </lineage>
</organism>
<evidence type="ECO:0000256" key="5">
    <source>
        <dbReference type="ARBA" id="ARBA00022980"/>
    </source>
</evidence>
<dbReference type="GO" id="GO:0005840">
    <property type="term" value="C:ribosome"/>
    <property type="evidence" value="ECO:0007669"/>
    <property type="project" value="UniProtKB-KW"/>
</dbReference>
<evidence type="ECO:0000256" key="4">
    <source>
        <dbReference type="ARBA" id="ARBA00022884"/>
    </source>
</evidence>
<dbReference type="SUPFAM" id="SSF46992">
    <property type="entry name" value="Ribosomal protein S20"/>
    <property type="match status" value="1"/>
</dbReference>
<protein>
    <recommendedName>
        <fullName evidence="7 8">Small ribosomal subunit protein bS20</fullName>
    </recommendedName>
</protein>
<dbReference type="Gene3D" id="1.20.58.110">
    <property type="entry name" value="Ribosomal protein S20"/>
    <property type="match status" value="1"/>
</dbReference>
<keyword evidence="6 8" id="KW-0687">Ribonucleoprotein</keyword>
<evidence type="ECO:0000256" key="7">
    <source>
        <dbReference type="ARBA" id="ARBA00035136"/>
    </source>
</evidence>
<dbReference type="PANTHER" id="PTHR33398">
    <property type="entry name" value="30S RIBOSOMAL PROTEIN S20"/>
    <property type="match status" value="1"/>
</dbReference>
<dbReference type="HAMAP" id="MF_00500">
    <property type="entry name" value="Ribosomal_bS20"/>
    <property type="match status" value="1"/>
</dbReference>
<dbReference type="Pfam" id="PF01649">
    <property type="entry name" value="Ribosomal_S20p"/>
    <property type="match status" value="1"/>
</dbReference>
<dbReference type="RefSeq" id="WP_405284688.1">
    <property type="nucleotide sequence ID" value="NZ_CP144380.1"/>
</dbReference>
<sequence length="85" mass="9653">MPNIKSSKKRMVLGRKANEVNRKKRSTLRTAMKKVRNAESADEARASFQRAISLLDRAATKRLMHPNKAARLKGQLARHLQSLES</sequence>
<accession>A0ABU9E6Z6</accession>
<evidence type="ECO:0000256" key="8">
    <source>
        <dbReference type="HAMAP-Rule" id="MF_00500"/>
    </source>
</evidence>
<comment type="similarity">
    <text evidence="2 8">Belongs to the bacterial ribosomal protein bS20 family.</text>
</comment>